<comment type="similarity">
    <text evidence="1">Belongs to the carbohydrate kinase PfkB family.</text>
</comment>
<proteinExistence type="inferred from homology"/>
<dbReference type="Gene3D" id="3.40.1190.20">
    <property type="match status" value="1"/>
</dbReference>
<evidence type="ECO:0000256" key="2">
    <source>
        <dbReference type="ARBA" id="ARBA00022679"/>
    </source>
</evidence>
<feature type="domain" description="Carbohydrate kinase PfkB" evidence="4">
    <location>
        <begin position="9"/>
        <end position="311"/>
    </location>
</feature>
<dbReference type="Pfam" id="PF00294">
    <property type="entry name" value="PfkB"/>
    <property type="match status" value="1"/>
</dbReference>
<keyword evidence="6" id="KW-1185">Reference proteome</keyword>
<dbReference type="PANTHER" id="PTHR43320:SF2">
    <property type="entry name" value="2-DEHYDRO-3-DEOXYGLUCONOKINASE_2-DEHYDRO-3-DEOXYGALACTONOKINASE"/>
    <property type="match status" value="1"/>
</dbReference>
<keyword evidence="3 5" id="KW-0418">Kinase</keyword>
<sequence>MISETKPQRIITFGEILMRLSPPDKRLLGQSYQLDFFFGGTEANVAMALANWNEKVDHVSAVPDDFLGESSLKELNRLGVGNLYTQKNYHPLGLYFMEEGASLRSSQVIYNRLYSSFANIAWEDLKWEEILKDANIFYWTGITPGISENTYQGLKRALATAANLEIKITVDPTYRKNLWKYGRDSQVVLKEFISYSNVFIGGTNEINEILETNFDNGKDGFVKASKELMKIYPSIKKVFDKVRVSYGASIQRIYSRYWNGKRYFSTIEIEINPVIDRIGTGDAFVAGIIYTMDRYDEQSALNFANASCALKHTIVGDVNLARKEEIWKIANGQIEGRIKR</sequence>
<dbReference type="CDD" id="cd01166">
    <property type="entry name" value="KdgK"/>
    <property type="match status" value="1"/>
</dbReference>
<dbReference type="Proteomes" id="UP000190235">
    <property type="component" value="Chromosome I"/>
</dbReference>
<dbReference type="InterPro" id="IPR052700">
    <property type="entry name" value="Carb_kinase_PfkB-like"/>
</dbReference>
<protein>
    <submittedName>
        <fullName evidence="5">2-dehydro-3-deoxygluconokinase</fullName>
    </submittedName>
</protein>
<gene>
    <name evidence="5" type="ORF">SAMN05878281_2437</name>
</gene>
<dbReference type="AlphaFoldDB" id="A0A1M7MEA6"/>
<dbReference type="OrthoDB" id="9813569at2"/>
<dbReference type="PANTHER" id="PTHR43320">
    <property type="entry name" value="SUGAR KINASE"/>
    <property type="match status" value="1"/>
</dbReference>
<dbReference type="GO" id="GO:0016301">
    <property type="term" value="F:kinase activity"/>
    <property type="evidence" value="ECO:0007669"/>
    <property type="project" value="UniProtKB-KW"/>
</dbReference>
<dbReference type="EMBL" id="LT670848">
    <property type="protein sequence ID" value="SHM89186.1"/>
    <property type="molecule type" value="Genomic_DNA"/>
</dbReference>
<evidence type="ECO:0000313" key="5">
    <source>
        <dbReference type="EMBL" id="SHM89186.1"/>
    </source>
</evidence>
<evidence type="ECO:0000313" key="6">
    <source>
        <dbReference type="Proteomes" id="UP000190235"/>
    </source>
</evidence>
<organism evidence="5 6">
    <name type="scientific">Salegentibacter salegens</name>
    <dbReference type="NCBI Taxonomy" id="143223"/>
    <lineage>
        <taxon>Bacteria</taxon>
        <taxon>Pseudomonadati</taxon>
        <taxon>Bacteroidota</taxon>
        <taxon>Flavobacteriia</taxon>
        <taxon>Flavobacteriales</taxon>
        <taxon>Flavobacteriaceae</taxon>
        <taxon>Salegentibacter</taxon>
    </lineage>
</organism>
<name>A0A1M7MEA6_9FLAO</name>
<evidence type="ECO:0000256" key="1">
    <source>
        <dbReference type="ARBA" id="ARBA00010688"/>
    </source>
</evidence>
<dbReference type="SUPFAM" id="SSF53613">
    <property type="entry name" value="Ribokinase-like"/>
    <property type="match status" value="1"/>
</dbReference>
<evidence type="ECO:0000259" key="4">
    <source>
        <dbReference type="Pfam" id="PF00294"/>
    </source>
</evidence>
<dbReference type="InterPro" id="IPR029056">
    <property type="entry name" value="Ribokinase-like"/>
</dbReference>
<dbReference type="InterPro" id="IPR011611">
    <property type="entry name" value="PfkB_dom"/>
</dbReference>
<reference evidence="6" key="1">
    <citation type="submission" date="2016-11" db="EMBL/GenBank/DDBJ databases">
        <authorList>
            <person name="Varghese N."/>
            <person name="Submissions S."/>
        </authorList>
    </citation>
    <scope>NUCLEOTIDE SEQUENCE [LARGE SCALE GENOMIC DNA]</scope>
    <source>
        <strain evidence="6">ACAM 48</strain>
    </source>
</reference>
<evidence type="ECO:0000256" key="3">
    <source>
        <dbReference type="ARBA" id="ARBA00022777"/>
    </source>
</evidence>
<dbReference type="STRING" id="143223.SAMN05878281_2437"/>
<keyword evidence="2" id="KW-0808">Transferase</keyword>
<dbReference type="RefSeq" id="WP_079735469.1">
    <property type="nucleotide sequence ID" value="NZ_LT670848.1"/>
</dbReference>
<accession>A0A1M7MEA6</accession>